<dbReference type="Pfam" id="PF18325">
    <property type="entry name" value="Fas_alpha_ACP"/>
    <property type="match status" value="1"/>
</dbReference>
<evidence type="ECO:0000313" key="6">
    <source>
        <dbReference type="Proteomes" id="UP000193922"/>
    </source>
</evidence>
<dbReference type="InterPro" id="IPR036291">
    <property type="entry name" value="NAD(P)-bd_dom_sf"/>
</dbReference>
<dbReference type="Proteomes" id="UP000193922">
    <property type="component" value="Unassembled WGS sequence"/>
</dbReference>
<dbReference type="PROSITE" id="PS52004">
    <property type="entry name" value="KS3_2"/>
    <property type="match status" value="1"/>
</dbReference>
<dbReference type="Gene3D" id="3.40.50.720">
    <property type="entry name" value="NAD(P)-binding Rossmann-like Domain"/>
    <property type="match status" value="2"/>
</dbReference>
<keyword evidence="6" id="KW-1185">Reference proteome</keyword>
<keyword evidence="1" id="KW-0596">Phosphopantetheine</keyword>
<organism evidence="5 6">
    <name type="scientific">Linderina pennispora</name>
    <dbReference type="NCBI Taxonomy" id="61395"/>
    <lineage>
        <taxon>Eukaryota</taxon>
        <taxon>Fungi</taxon>
        <taxon>Fungi incertae sedis</taxon>
        <taxon>Zoopagomycota</taxon>
        <taxon>Kickxellomycotina</taxon>
        <taxon>Kickxellomycetes</taxon>
        <taxon>Kickxellales</taxon>
        <taxon>Kickxellaceae</taxon>
        <taxon>Linderina</taxon>
    </lineage>
</organism>
<dbReference type="InterPro" id="IPR040899">
    <property type="entry name" value="Fas_alpha_ACP"/>
</dbReference>
<feature type="domain" description="Ketosynthase family 3 (KS3)" evidence="4">
    <location>
        <begin position="764"/>
        <end position="1204"/>
    </location>
</feature>
<dbReference type="Gene3D" id="3.30.70.2490">
    <property type="match status" value="1"/>
</dbReference>
<dbReference type="GO" id="GO:0016746">
    <property type="term" value="F:acyltransferase activity"/>
    <property type="evidence" value="ECO:0007669"/>
    <property type="project" value="InterPro"/>
</dbReference>
<evidence type="ECO:0000256" key="2">
    <source>
        <dbReference type="ARBA" id="ARBA00022553"/>
    </source>
</evidence>
<dbReference type="InterPro" id="IPR041550">
    <property type="entry name" value="FASI_helical"/>
</dbReference>
<dbReference type="InterPro" id="IPR047224">
    <property type="entry name" value="FAS_alpha_su_C"/>
</dbReference>
<dbReference type="AlphaFoldDB" id="A0A1Y1W7A4"/>
<keyword evidence="3" id="KW-0808">Transferase</keyword>
<dbReference type="PANTHER" id="PTHR10982:SF21">
    <property type="entry name" value="FATTY ACID SYNTHASE SUBUNIT BETA"/>
    <property type="match status" value="1"/>
</dbReference>
<reference evidence="5 6" key="1">
    <citation type="submission" date="2016-07" db="EMBL/GenBank/DDBJ databases">
        <title>Pervasive Adenine N6-methylation of Active Genes in Fungi.</title>
        <authorList>
            <consortium name="DOE Joint Genome Institute"/>
            <person name="Mondo S.J."/>
            <person name="Dannebaum R.O."/>
            <person name="Kuo R.C."/>
            <person name="Labutti K."/>
            <person name="Haridas S."/>
            <person name="Kuo A."/>
            <person name="Salamov A."/>
            <person name="Ahrendt S.R."/>
            <person name="Lipzen A."/>
            <person name="Sullivan W."/>
            <person name="Andreopoulos W.B."/>
            <person name="Clum A."/>
            <person name="Lindquist E."/>
            <person name="Daum C."/>
            <person name="Ramamoorthy G.K."/>
            <person name="Gryganskyi A."/>
            <person name="Culley D."/>
            <person name="Magnuson J.K."/>
            <person name="James T.Y."/>
            <person name="O'Malley M.A."/>
            <person name="Stajich J.E."/>
            <person name="Spatafora J.W."/>
            <person name="Visel A."/>
            <person name="Grigoriev I.V."/>
        </authorList>
    </citation>
    <scope>NUCLEOTIDE SEQUENCE [LARGE SCALE GENOMIC DNA]</scope>
    <source>
        <strain evidence="5 6">ATCC 12442</strain>
    </source>
</reference>
<evidence type="ECO:0000256" key="3">
    <source>
        <dbReference type="ARBA" id="ARBA00022679"/>
    </source>
</evidence>
<dbReference type="Pfam" id="PF00109">
    <property type="entry name" value="ketoacyl-synt"/>
    <property type="match status" value="1"/>
</dbReference>
<dbReference type="InterPro" id="IPR050830">
    <property type="entry name" value="Fungal_FAS"/>
</dbReference>
<dbReference type="STRING" id="61395.A0A1Y1W7A4"/>
<dbReference type="GeneID" id="63805914"/>
<evidence type="ECO:0000313" key="5">
    <source>
        <dbReference type="EMBL" id="ORX69116.1"/>
    </source>
</evidence>
<dbReference type="GO" id="GO:0008897">
    <property type="term" value="F:holo-[acyl-carrier-protein] synthase activity"/>
    <property type="evidence" value="ECO:0007669"/>
    <property type="project" value="InterPro"/>
</dbReference>
<dbReference type="InterPro" id="IPR020841">
    <property type="entry name" value="PKS_Beta-ketoAc_synthase_dom"/>
</dbReference>
<protein>
    <submittedName>
        <fullName evidence="5">Thiolase-like protein</fullName>
    </submittedName>
</protein>
<dbReference type="Pfam" id="PF18314">
    <property type="entry name" value="FAS_I_H"/>
    <property type="match status" value="1"/>
</dbReference>
<dbReference type="InterPro" id="IPR014030">
    <property type="entry name" value="Ketoacyl_synth_N"/>
</dbReference>
<evidence type="ECO:0000256" key="1">
    <source>
        <dbReference type="ARBA" id="ARBA00022450"/>
    </source>
</evidence>
<dbReference type="Gene3D" id="3.40.47.10">
    <property type="match status" value="1"/>
</dbReference>
<name>A0A1Y1W7A4_9FUNG</name>
<dbReference type="RefSeq" id="XP_040742848.1">
    <property type="nucleotide sequence ID" value="XM_040889266.1"/>
</dbReference>
<dbReference type="OrthoDB" id="4251012at2759"/>
<evidence type="ECO:0000259" key="4">
    <source>
        <dbReference type="PROSITE" id="PS52004"/>
    </source>
</evidence>
<gene>
    <name evidence="5" type="ORF">DL89DRAFT_275131</name>
</gene>
<dbReference type="SUPFAM" id="SSF53901">
    <property type="entry name" value="Thiolase-like"/>
    <property type="match status" value="2"/>
</dbReference>
<dbReference type="InterPro" id="IPR016039">
    <property type="entry name" value="Thiolase-like"/>
</dbReference>
<proteinExistence type="predicted"/>
<dbReference type="CDD" id="cd00828">
    <property type="entry name" value="elong_cond_enzymes"/>
    <property type="match status" value="1"/>
</dbReference>
<dbReference type="SUPFAM" id="SSF51735">
    <property type="entry name" value="NAD(P)-binding Rossmann-fold domains"/>
    <property type="match status" value="1"/>
</dbReference>
<dbReference type="EMBL" id="MCFD01000008">
    <property type="protein sequence ID" value="ORX69116.1"/>
    <property type="molecule type" value="Genomic_DNA"/>
</dbReference>
<comment type="caution">
    <text evidence="5">The sequence shown here is derived from an EMBL/GenBank/DDBJ whole genome shotgun (WGS) entry which is preliminary data.</text>
</comment>
<dbReference type="PANTHER" id="PTHR10982">
    <property type="entry name" value="MALONYL COA-ACYL CARRIER PROTEIN TRANSACYLASE"/>
    <property type="match status" value="1"/>
</dbReference>
<sequence length="1260" mass="139053">MDDIPLSAVDILQIIDIQLNKSIKELVAGKSTLQNEIISSIIMEFGKVVPENITELPLQEAVKRIGSKKDSLGKHTQSVVQRLFASKLPNVFSLASARAHLKAKYGLGPQRQDAVLLVATTLEPVSRLPDAASGQAWLDSVANVYAKRLGHSFVTTCGKAVKASTKSAAQSANISLPCASWNYLPRTLVLIYVNGARATEDMESTISEQAMTLAHVYKDIGEEFVNRTRPLFSRKKARQYSSFWNWARQDAMRWIYSILAGGDQLDSEATSKRLHMLRNRSSPGLLKMLKGIISTLAYISDQPSQKALRLAVDIYDRCNEALDCDPLYRELSTPLRTPCASLLYMCERPGGLAWEYSESLSSIYFDALTEVASSGITFKGKVALVTGCGKNSIGSGLIEALLSGGAKVIATTSSYNMQSVRFFEETYRQFGARGSELVLVPFNQASVEDVKRLVDYIYSDSAIDSSSELTVRILLTNILRMLGEIKAAKVKYMHLITPTLVVLPHSPNQGLMGDDESWSGYISITGGDIGWTRSTSMTSGTVSTYAGMEKAGWRTFSREEMAFNITWLYFAQPWWSWHTNAPSLHSGIRVEISAEQSRLRAVLSGISSDIRAEQQVDIKSFRYKELTSPLANFTSDMPCAKSYEQLEHLRHLEGMVNLDKVVVVTGFGEVSSYGNAALRWEMEAYGEFSIEGCIELAWIMGLIKHFSGDHPATGEHYIGWVDTKTLEPVRDRDVKAIYEPYILEHTGIRVIEPELCENGAAAKKPFVRELQIDHDLEPFVTTAEEASQFKLENSDRVDIWANPDGTWSVKMLKGAVLLVAKAMKFDRTVVAQLPAGWDPERFGIPGDIIERVDPVALVRSGITDPYRIYEYLHVSEVGHSIGSLGVLKWRWMDKPVNNESLIESSINNIGPLKPVVAACATSLTIQSGKARMMLAGAANSYEQETSYDASRETEYGRFPGEICRPCTATRAGFTEGYGAGIAVLMSASAAIEMGAPVYGVVALSTTATDKSTTNLTAPGQGMLSARSPFLDINSDVCACVDNYPILKIWLWSPWVHLGRSQTKDILHTWGNEFYKNNPLISPLRGALAVWGLGPDDIGLASFHGTSTVLNDQNESDVYCKLMQKLGRTPGFPVPPALFMLNGVLQSMNSSIVPGNRNADNIDNDLAQYDYLVYPSQSYKVPIIKAAMLTSFGMSQSGAGALIIHPDYLFATLSRDELEAYRHTFVHVKTSPPYTPDQESQVYLDPHSRARYNPLSGSYQF</sequence>
<keyword evidence="2" id="KW-0597">Phosphoprotein</keyword>
<accession>A0A1Y1W7A4</accession>